<dbReference type="PANTHER" id="PTHR10185:SF17">
    <property type="entry name" value="GM01519P-RELATED"/>
    <property type="match status" value="1"/>
</dbReference>
<dbReference type="SUPFAM" id="SSF56024">
    <property type="entry name" value="Phospholipase D/nuclease"/>
    <property type="match status" value="2"/>
</dbReference>
<dbReference type="InterPro" id="IPR032803">
    <property type="entry name" value="PLDc_3"/>
</dbReference>
<protein>
    <recommendedName>
        <fullName evidence="1">PLD-like domain-containing protein</fullName>
    </recommendedName>
</protein>
<dbReference type="Gene3D" id="3.30.870.10">
    <property type="entry name" value="Endonuclease Chain A"/>
    <property type="match status" value="1"/>
</dbReference>
<name>A0A3P7XF54_HELPZ</name>
<dbReference type="OrthoDB" id="1923775at2759"/>
<accession>A0A3P7XF54</accession>
<dbReference type="AlphaFoldDB" id="A0A3P7XF54"/>
<sequence>MLLLGTVTVLVSFALISYAALSMFTADELDVLSEELSTFYSQSLLFIPTGLNFSEGPSNRPTHEAWLELLSGSSRSIHIAALYWNLNSTEYPTAAVGRDVFSRLVDAGKRGVDIRIAQDVSKGMSDNNDSKWLADSGLAQVGLISSNVVTVHGNVRGISGSHFEFHEASGLWIGKYGLEVKELGLYIQDCPCLAADLLRIFAVYWHLGQEAAVIPQKWPSIFETAFNMSAPMQLTWSGVETDVFLSSSPAAFNPNGREHDLQTIVSLISSARRSVCVAVMDLIPQTLYMECSNGSPSFDGHKERRFVRSGLSRRSPTSALVAFMWFRLHPTESSPFSSLVQTVPEERITFTAHLIYDELAQSAASLV</sequence>
<dbReference type="PANTHER" id="PTHR10185">
    <property type="entry name" value="PHOSPHOLIPASE D - RELATED"/>
    <property type="match status" value="1"/>
</dbReference>
<dbReference type="InterPro" id="IPR050874">
    <property type="entry name" value="Diverse_PLD-related"/>
</dbReference>
<evidence type="ECO:0000259" key="1">
    <source>
        <dbReference type="Pfam" id="PF13918"/>
    </source>
</evidence>
<organism evidence="2">
    <name type="scientific">Heligmosomoides polygyrus</name>
    <name type="common">Parasitic roundworm</name>
    <dbReference type="NCBI Taxonomy" id="6339"/>
    <lineage>
        <taxon>Eukaryota</taxon>
        <taxon>Metazoa</taxon>
        <taxon>Ecdysozoa</taxon>
        <taxon>Nematoda</taxon>
        <taxon>Chromadorea</taxon>
        <taxon>Rhabditida</taxon>
        <taxon>Rhabditina</taxon>
        <taxon>Rhabditomorpha</taxon>
        <taxon>Strongyloidea</taxon>
        <taxon>Heligmosomidae</taxon>
        <taxon>Heligmosomoides</taxon>
    </lineage>
</organism>
<dbReference type="EMBL" id="UZAH01025930">
    <property type="protein sequence ID" value="VDO72921.1"/>
    <property type="molecule type" value="Genomic_DNA"/>
</dbReference>
<evidence type="ECO:0000313" key="2">
    <source>
        <dbReference type="EMBL" id="VDO72921.1"/>
    </source>
</evidence>
<reference evidence="2" key="1">
    <citation type="submission" date="2018-11" db="EMBL/GenBank/DDBJ databases">
        <authorList>
            <consortium name="Pathogen Informatics"/>
        </authorList>
    </citation>
    <scope>NUCLEOTIDE SEQUENCE [LARGE SCALE GENOMIC DNA]</scope>
</reference>
<proteinExistence type="predicted"/>
<dbReference type="Pfam" id="PF13918">
    <property type="entry name" value="PLDc_3"/>
    <property type="match status" value="1"/>
</dbReference>
<gene>
    <name evidence="2" type="ORF">HPBE_LOCUS7595</name>
</gene>
<feature type="domain" description="PLD-like" evidence="1">
    <location>
        <begin position="180"/>
        <end position="301"/>
    </location>
</feature>